<keyword evidence="3" id="KW-0812">Transmembrane</keyword>
<evidence type="ECO:0000256" key="2">
    <source>
        <dbReference type="ARBA" id="ARBA00022729"/>
    </source>
</evidence>
<comment type="caution">
    <text evidence="6">The sequence shown here is derived from an EMBL/GenBank/DDBJ whole genome shotgun (WGS) entry which is preliminary data.</text>
</comment>
<gene>
    <name evidence="6" type="ORF">MKW98_014992</name>
</gene>
<evidence type="ECO:0000256" key="4">
    <source>
        <dbReference type="SAM" id="SignalP"/>
    </source>
</evidence>
<evidence type="ECO:0000256" key="1">
    <source>
        <dbReference type="ARBA" id="ARBA00004167"/>
    </source>
</evidence>
<dbReference type="Pfam" id="PF13947">
    <property type="entry name" value="GUB_WAK_bind"/>
    <property type="match status" value="1"/>
</dbReference>
<name>A0AAD4XHI2_9MAGN</name>
<keyword evidence="3" id="KW-0472">Membrane</keyword>
<evidence type="ECO:0000313" key="6">
    <source>
        <dbReference type="EMBL" id="KAI3914385.1"/>
    </source>
</evidence>
<dbReference type="Proteomes" id="UP001202328">
    <property type="component" value="Unassembled WGS sequence"/>
</dbReference>
<evidence type="ECO:0000259" key="5">
    <source>
        <dbReference type="Pfam" id="PF13947"/>
    </source>
</evidence>
<keyword evidence="3" id="KW-1133">Transmembrane helix</keyword>
<sequence>MASLHVLLKFECLVLLLIWLQVLASAQIPSAAYGGIAKPGCQSLCGNVRIPYPFGIGLGCYSELDFEITCYNGVAKSDRLNVTNISLLDGEMTIEAPIATSCLVDGGKYISSYRTWFKLGTFAVSPTKNKFISIGCDTSADMISKFNVTVETIGAGCSDCSKKVDISDGSCNGMGCCMTSIPDRLTESNVTISRQEPMKNVSMDKPCVYAFIGEESSFKFSSAYLEDFKNSGTGSVPMVLDWSVGFDRTCRNSECGPNTLCTPANNDGYGHLCTCKPGYTGNPYLTKSSGGHCQGGISDSEGFPQSKVNKIVAGTCLILSLLVTSLISGIRI</sequence>
<dbReference type="InterPro" id="IPR025287">
    <property type="entry name" value="WAK_GUB"/>
</dbReference>
<dbReference type="GO" id="GO:0030247">
    <property type="term" value="F:polysaccharide binding"/>
    <property type="evidence" value="ECO:0007669"/>
    <property type="project" value="InterPro"/>
</dbReference>
<dbReference type="GO" id="GO:0016020">
    <property type="term" value="C:membrane"/>
    <property type="evidence" value="ECO:0007669"/>
    <property type="project" value="UniProtKB-SubCell"/>
</dbReference>
<dbReference type="EMBL" id="JAJJMB010009331">
    <property type="protein sequence ID" value="KAI3914385.1"/>
    <property type="molecule type" value="Genomic_DNA"/>
</dbReference>
<feature type="domain" description="Wall-associated receptor kinase galacturonan-binding" evidence="5">
    <location>
        <begin position="41"/>
        <end position="94"/>
    </location>
</feature>
<evidence type="ECO:0000313" key="7">
    <source>
        <dbReference type="Proteomes" id="UP001202328"/>
    </source>
</evidence>
<organism evidence="6 7">
    <name type="scientific">Papaver atlanticum</name>
    <dbReference type="NCBI Taxonomy" id="357466"/>
    <lineage>
        <taxon>Eukaryota</taxon>
        <taxon>Viridiplantae</taxon>
        <taxon>Streptophyta</taxon>
        <taxon>Embryophyta</taxon>
        <taxon>Tracheophyta</taxon>
        <taxon>Spermatophyta</taxon>
        <taxon>Magnoliopsida</taxon>
        <taxon>Ranunculales</taxon>
        <taxon>Papaveraceae</taxon>
        <taxon>Papaveroideae</taxon>
        <taxon>Papaver</taxon>
    </lineage>
</organism>
<keyword evidence="2 4" id="KW-0732">Signal</keyword>
<reference evidence="6" key="1">
    <citation type="submission" date="2022-04" db="EMBL/GenBank/DDBJ databases">
        <title>A functionally conserved STORR gene fusion in Papaver species that diverged 16.8 million years ago.</title>
        <authorList>
            <person name="Catania T."/>
        </authorList>
    </citation>
    <scope>NUCLEOTIDE SEQUENCE</scope>
    <source>
        <strain evidence="6">S-188037</strain>
    </source>
</reference>
<evidence type="ECO:0000256" key="3">
    <source>
        <dbReference type="SAM" id="Phobius"/>
    </source>
</evidence>
<keyword evidence="7" id="KW-1185">Reference proteome</keyword>
<comment type="subcellular location">
    <subcellularLocation>
        <location evidence="1">Membrane</location>
        <topology evidence="1">Single-pass membrane protein</topology>
    </subcellularLocation>
</comment>
<dbReference type="PANTHER" id="PTHR33491">
    <property type="entry name" value="OSJNBA0016N04.9 PROTEIN"/>
    <property type="match status" value="1"/>
</dbReference>
<dbReference type="AlphaFoldDB" id="A0AAD4XHI2"/>
<accession>A0AAD4XHI2</accession>
<protein>
    <recommendedName>
        <fullName evidence="5">Wall-associated receptor kinase galacturonan-binding domain-containing protein</fullName>
    </recommendedName>
</protein>
<feature type="transmembrane region" description="Helical" evidence="3">
    <location>
        <begin position="311"/>
        <end position="330"/>
    </location>
</feature>
<feature type="chain" id="PRO_5042075295" description="Wall-associated receptor kinase galacturonan-binding domain-containing protein" evidence="4">
    <location>
        <begin position="27"/>
        <end position="332"/>
    </location>
</feature>
<feature type="signal peptide" evidence="4">
    <location>
        <begin position="1"/>
        <end position="26"/>
    </location>
</feature>
<proteinExistence type="predicted"/>